<dbReference type="Pfam" id="PF00147">
    <property type="entry name" value="Fibrinogen_C"/>
    <property type="match status" value="1"/>
</dbReference>
<evidence type="ECO:0000256" key="1">
    <source>
        <dbReference type="ARBA" id="ARBA00023157"/>
    </source>
</evidence>
<dbReference type="InterPro" id="IPR036056">
    <property type="entry name" value="Fibrinogen-like_C"/>
</dbReference>
<comment type="caution">
    <text evidence="4">The sequence shown here is derived from an EMBL/GenBank/DDBJ whole genome shotgun (WGS) entry which is preliminary data.</text>
</comment>
<name>A0ABD1DNB0_CULPP</name>
<feature type="chain" id="PRO_5044786644" description="Fibrinogen C-terminal domain-containing protein" evidence="2">
    <location>
        <begin position="17"/>
        <end position="331"/>
    </location>
</feature>
<feature type="signal peptide" evidence="2">
    <location>
        <begin position="1"/>
        <end position="16"/>
    </location>
</feature>
<dbReference type="EMBL" id="JBEHCU010004993">
    <property type="protein sequence ID" value="KAL1401246.1"/>
    <property type="molecule type" value="Genomic_DNA"/>
</dbReference>
<dbReference type="PROSITE" id="PS00514">
    <property type="entry name" value="FIBRINOGEN_C_1"/>
    <property type="match status" value="1"/>
</dbReference>
<sequence length="331" mass="36788">MKSFTLLTLIAALCLAKEREDFNGISEYEIDGCQDPYVRINGVYHAKPRLSTIPAFLVYCDQKIEGGGWVVIHRRFDGSVDFTRNWNDYRNGFGDISGEFWLGLEKVHQLTRSANYELLVVIRDNAGKQRTARYGQFVVHSEFEKYRLHVESFMNGTAEDCMGRHNRMAFATVDRDDKYGCASKYASGWWFDNCYTANLNGFYKPGSGNSMSWHRQPDKRVGLQEARMMIRIVRNSVLRMDELITFIEGVPKKTIRAAASVAVAATELAVETGVAATKVAVSGSRAVTTIAETAVTELAEGVVIPAVEAVGQVATSAVNKVAVIAEEMAKK</sequence>
<dbReference type="InterPro" id="IPR020837">
    <property type="entry name" value="Fibrinogen_CS"/>
</dbReference>
<evidence type="ECO:0000313" key="5">
    <source>
        <dbReference type="Proteomes" id="UP001562425"/>
    </source>
</evidence>
<evidence type="ECO:0000259" key="3">
    <source>
        <dbReference type="PROSITE" id="PS51406"/>
    </source>
</evidence>
<feature type="domain" description="Fibrinogen C-terminal" evidence="3">
    <location>
        <begin position="24"/>
        <end position="234"/>
    </location>
</feature>
<protein>
    <recommendedName>
        <fullName evidence="3">Fibrinogen C-terminal domain-containing protein</fullName>
    </recommendedName>
</protein>
<evidence type="ECO:0000313" key="4">
    <source>
        <dbReference type="EMBL" id="KAL1401246.1"/>
    </source>
</evidence>
<dbReference type="PANTHER" id="PTHR19143:SF327">
    <property type="entry name" value="FI21813P1-RELATED"/>
    <property type="match status" value="1"/>
</dbReference>
<dbReference type="Proteomes" id="UP001562425">
    <property type="component" value="Unassembled WGS sequence"/>
</dbReference>
<dbReference type="PROSITE" id="PS51406">
    <property type="entry name" value="FIBRINOGEN_C_2"/>
    <property type="match status" value="1"/>
</dbReference>
<dbReference type="CDD" id="cd00087">
    <property type="entry name" value="FReD"/>
    <property type="match status" value="1"/>
</dbReference>
<dbReference type="InterPro" id="IPR050373">
    <property type="entry name" value="Fibrinogen_C-term_domain"/>
</dbReference>
<gene>
    <name evidence="4" type="ORF">pipiens_006754</name>
</gene>
<proteinExistence type="predicted"/>
<dbReference type="PANTHER" id="PTHR19143">
    <property type="entry name" value="FIBRINOGEN/TENASCIN/ANGIOPOEITIN"/>
    <property type="match status" value="1"/>
</dbReference>
<organism evidence="4 5">
    <name type="scientific">Culex pipiens pipiens</name>
    <name type="common">Northern house mosquito</name>
    <dbReference type="NCBI Taxonomy" id="38569"/>
    <lineage>
        <taxon>Eukaryota</taxon>
        <taxon>Metazoa</taxon>
        <taxon>Ecdysozoa</taxon>
        <taxon>Arthropoda</taxon>
        <taxon>Hexapoda</taxon>
        <taxon>Insecta</taxon>
        <taxon>Pterygota</taxon>
        <taxon>Neoptera</taxon>
        <taxon>Endopterygota</taxon>
        <taxon>Diptera</taxon>
        <taxon>Nematocera</taxon>
        <taxon>Culicoidea</taxon>
        <taxon>Culicidae</taxon>
        <taxon>Culicinae</taxon>
        <taxon>Culicini</taxon>
        <taxon>Culex</taxon>
        <taxon>Culex</taxon>
    </lineage>
</organism>
<keyword evidence="2" id="KW-0732">Signal</keyword>
<keyword evidence="1" id="KW-1015">Disulfide bond</keyword>
<dbReference type="Gene3D" id="3.90.215.10">
    <property type="entry name" value="Gamma Fibrinogen, chain A, domain 1"/>
    <property type="match status" value="1"/>
</dbReference>
<evidence type="ECO:0000256" key="2">
    <source>
        <dbReference type="SAM" id="SignalP"/>
    </source>
</evidence>
<reference evidence="4 5" key="1">
    <citation type="submission" date="2024-05" db="EMBL/GenBank/DDBJ databases">
        <title>Culex pipiens pipiens assembly and annotation.</title>
        <authorList>
            <person name="Alout H."/>
            <person name="Durand T."/>
        </authorList>
    </citation>
    <scope>NUCLEOTIDE SEQUENCE [LARGE SCALE GENOMIC DNA]</scope>
    <source>
        <strain evidence="4">HA-2024</strain>
        <tissue evidence="4">Whole body</tissue>
    </source>
</reference>
<dbReference type="SMART" id="SM00186">
    <property type="entry name" value="FBG"/>
    <property type="match status" value="1"/>
</dbReference>
<dbReference type="SUPFAM" id="SSF56496">
    <property type="entry name" value="Fibrinogen C-terminal domain-like"/>
    <property type="match status" value="1"/>
</dbReference>
<accession>A0ABD1DNB0</accession>
<dbReference type="InterPro" id="IPR014716">
    <property type="entry name" value="Fibrinogen_a/b/g_C_1"/>
</dbReference>
<keyword evidence="5" id="KW-1185">Reference proteome</keyword>
<dbReference type="InterPro" id="IPR002181">
    <property type="entry name" value="Fibrinogen_a/b/g_C_dom"/>
</dbReference>
<dbReference type="AlphaFoldDB" id="A0ABD1DNB0"/>